<dbReference type="PANTHER" id="PTHR45527">
    <property type="entry name" value="NONRIBOSOMAL PEPTIDE SYNTHETASE"/>
    <property type="match status" value="1"/>
</dbReference>
<dbReference type="GO" id="GO:0016740">
    <property type="term" value="F:transferase activity"/>
    <property type="evidence" value="ECO:0007669"/>
    <property type="project" value="UniProtKB-UniRule"/>
</dbReference>
<sequence>MFSQSTVQDLAQRSHILCQQLFCSAFDRKEQSVYELSILLPAEHQLTKELSNYVITPNVTCCIHQQFVKQAVMHPAKAAVTLDEQTLTYEELLSQVQQLAFFLINNRGVQPGDIICGIYAPLTPTDPFDRLQSLIHQVDAKLVLVSQNSPSHLNQCNVPIVDISEILDSSVPLNDVEIEQLSQVVVTPQSMSHIVFTSGSTGLPKAVQLRHRNLLTYIKAHIIEENDVVVQLSSSSFDSHLEDISGALLQGGHLVLLKAGGHLDFDYMTKIVYEKNVTYIAHVPSWINALSEFLSENYDARERMRQVHWWYLGGKEKYSEQLLSSTVSQLLPFINEQSRILNAYGPAETTLVATCYEIHRNDLSTMISLPIGHPLEGYQVYLLDEYRQPVVPGKEGELIIGGAGVFAGYYGRMDLTRQFLIEVDGEQFYMTGDLARFDVELNELVFIGRRDFQVKLRGQRIELSEIESVILRSSSEIMNCVLMKEGLETDSYLYAYILVRGHKENHDMRDETIGFCNLYLAPYMIPSKWLFIPEFPLNANGKIDRKKLSDIGKIADLHSQDRPTTILSPLERKLQDIFSRAFHLDSLPDIRMSFGQLGGTSLGAMRALIFIRQEVCEKIDFELLMKSPSIGELAVALEPFFSVVKSDEKSKEGVNDNNDEEDFSVRPRPSWIIETLGIILLACQWLWPIFVATRLHFSFFQILLIPLIHLVQYPLFMKLFGGSNRRGRDTLYTWRYYRLWFLRCQWSLNIYCLEYLLGTPFYNAYLRLCGARVSDGTHIYTTHIDAPWLLEVGNGTYIGSEVVLSSLTYHDRIYYLHEIRIGSHCSIGARCVLHDRVQIHDGVLLEPLTAVTGQVSGKYQEISASRSLTYGQLSFQFVSIFATAGTHVFILQLSWALVCWLPLYLSMPICWLFWCLLGTGISLILLRCVVGNVEQNFSYPLNSWQFLHQFWLRQLVLSSFTPCLSPILDEMYSIAPSILYWLGTTTEPSDIQFAEFVNFLTIPSNLLSLEHGVTITSDVLFVPYEVTTNGQCIVVGPISIGNRCFLGNKCILRSGVRLQDDMLIGSLTRVDSTTINEKQKDIHLITIGSHARLSLTSQIQCHTFEQRHLKLRPVTIGPASIIKPMSLILPGVTLIGDNHLAPCSVVLPHDRLEAHTDWSGSPIKRIVVHQGLEPPQHILVKRQSMLGEYDVIVGRFNNDMLTIYFGENGWAQWQTGVNLRRPFRPDDLWVQLLFTTFLCKPISNRVLIIGLGGGILPILIRHYFPSVVIDVVEIDETVIEVAVDYFGLAEQMTDGYLNIIAADGFRYVNETTHRYDIIFMDAFTDKTMPVHINTRQFFINLRSILTDGGCLATNSNVPTDEEFSRLVETLSSTFEANVSLHHSNIQENARTIISGSRSSLTPIISQEQAIQEAKRLEVNARLEFGLSRLISLAYRGLLIESTSEK</sequence>
<keyword evidence="3" id="KW-0620">Polyamine biosynthesis</keyword>
<evidence type="ECO:0000256" key="1">
    <source>
        <dbReference type="ARBA" id="ARBA00007867"/>
    </source>
</evidence>
<dbReference type="GO" id="GO:0044550">
    <property type="term" value="P:secondary metabolite biosynthetic process"/>
    <property type="evidence" value="ECO:0007669"/>
    <property type="project" value="TreeGrafter"/>
</dbReference>
<gene>
    <name evidence="6" type="ORF">QVE165_LOCUS35206</name>
</gene>
<evidence type="ECO:0000313" key="6">
    <source>
        <dbReference type="EMBL" id="CAF1372799.1"/>
    </source>
</evidence>
<dbReference type="InterPro" id="IPR011004">
    <property type="entry name" value="Trimer_LpxA-like_sf"/>
</dbReference>
<feature type="transmembrane region" description="Helical" evidence="4">
    <location>
        <begin position="911"/>
        <end position="930"/>
    </location>
</feature>
<dbReference type="InterPro" id="IPR009081">
    <property type="entry name" value="PP-bd_ACP"/>
</dbReference>
<dbReference type="GO" id="GO:0006596">
    <property type="term" value="P:polyamine biosynthetic process"/>
    <property type="evidence" value="ECO:0007669"/>
    <property type="project" value="UniProtKB-UniRule"/>
</dbReference>
<name>A0A815J6X0_9BILA</name>
<dbReference type="SUPFAM" id="SSF53335">
    <property type="entry name" value="S-adenosyl-L-methionine-dependent methyltransferases"/>
    <property type="match status" value="1"/>
</dbReference>
<dbReference type="EMBL" id="CAJNOM010000339">
    <property type="protein sequence ID" value="CAF1372799.1"/>
    <property type="molecule type" value="Genomic_DNA"/>
</dbReference>
<accession>A0A815J6X0</accession>
<comment type="similarity">
    <text evidence="1">Belongs to the spermidine/spermine synthase family.</text>
</comment>
<keyword evidence="2 3" id="KW-0808">Transferase</keyword>
<organism evidence="6 7">
    <name type="scientific">Adineta steineri</name>
    <dbReference type="NCBI Taxonomy" id="433720"/>
    <lineage>
        <taxon>Eukaryota</taxon>
        <taxon>Metazoa</taxon>
        <taxon>Spiralia</taxon>
        <taxon>Gnathifera</taxon>
        <taxon>Rotifera</taxon>
        <taxon>Eurotatoria</taxon>
        <taxon>Bdelloidea</taxon>
        <taxon>Adinetida</taxon>
        <taxon>Adinetidae</taxon>
        <taxon>Adineta</taxon>
    </lineage>
</organism>
<dbReference type="Gene3D" id="3.40.50.12780">
    <property type="entry name" value="N-terminal domain of ligase-like"/>
    <property type="match status" value="1"/>
</dbReference>
<dbReference type="Pfam" id="PF00501">
    <property type="entry name" value="AMP-binding"/>
    <property type="match status" value="1"/>
</dbReference>
<dbReference type="Pfam" id="PF00550">
    <property type="entry name" value="PP-binding"/>
    <property type="match status" value="1"/>
</dbReference>
<feature type="transmembrane region" description="Helical" evidence="4">
    <location>
        <begin position="696"/>
        <end position="716"/>
    </location>
</feature>
<dbReference type="GO" id="GO:0005737">
    <property type="term" value="C:cytoplasm"/>
    <property type="evidence" value="ECO:0007669"/>
    <property type="project" value="TreeGrafter"/>
</dbReference>
<dbReference type="NCBIfam" id="NF037959">
    <property type="entry name" value="MFS_SpdSyn"/>
    <property type="match status" value="1"/>
</dbReference>
<dbReference type="Gene3D" id="1.10.1200.10">
    <property type="entry name" value="ACP-like"/>
    <property type="match status" value="1"/>
</dbReference>
<dbReference type="InterPro" id="IPR045851">
    <property type="entry name" value="AMP-bd_C_sf"/>
</dbReference>
<keyword evidence="4" id="KW-0472">Membrane</keyword>
<dbReference type="GO" id="GO:0043041">
    <property type="term" value="P:amino acid activation for nonribosomal peptide biosynthetic process"/>
    <property type="evidence" value="ECO:0007669"/>
    <property type="project" value="TreeGrafter"/>
</dbReference>
<dbReference type="Proteomes" id="UP000663832">
    <property type="component" value="Unassembled WGS sequence"/>
</dbReference>
<proteinExistence type="inferred from homology"/>
<keyword evidence="4" id="KW-0812">Transmembrane</keyword>
<feature type="domain" description="PABS" evidence="5">
    <location>
        <begin position="1238"/>
        <end position="1407"/>
    </location>
</feature>
<feature type="transmembrane region" description="Helical" evidence="4">
    <location>
        <begin position="875"/>
        <end position="905"/>
    </location>
</feature>
<dbReference type="PANTHER" id="PTHR45527:SF1">
    <property type="entry name" value="FATTY ACID SYNTHASE"/>
    <property type="match status" value="1"/>
</dbReference>
<keyword evidence="7" id="KW-1185">Reference proteome</keyword>
<dbReference type="InterPro" id="IPR036736">
    <property type="entry name" value="ACP-like_sf"/>
</dbReference>
<evidence type="ECO:0000313" key="7">
    <source>
        <dbReference type="Proteomes" id="UP000663832"/>
    </source>
</evidence>
<dbReference type="InterPro" id="IPR020845">
    <property type="entry name" value="AMP-binding_CS"/>
</dbReference>
<reference evidence="6" key="1">
    <citation type="submission" date="2021-02" db="EMBL/GenBank/DDBJ databases">
        <authorList>
            <person name="Nowell W R."/>
        </authorList>
    </citation>
    <scope>NUCLEOTIDE SEQUENCE</scope>
</reference>
<dbReference type="InterPro" id="IPR000873">
    <property type="entry name" value="AMP-dep_synth/lig_dom"/>
</dbReference>
<keyword evidence="4" id="KW-1133">Transmembrane helix</keyword>
<dbReference type="InterPro" id="IPR030374">
    <property type="entry name" value="PABS"/>
</dbReference>
<dbReference type="PROSITE" id="PS51006">
    <property type="entry name" value="PABS_2"/>
    <property type="match status" value="1"/>
</dbReference>
<dbReference type="InterPro" id="IPR029063">
    <property type="entry name" value="SAM-dependent_MTases_sf"/>
</dbReference>
<evidence type="ECO:0000256" key="2">
    <source>
        <dbReference type="ARBA" id="ARBA00022679"/>
    </source>
</evidence>
<dbReference type="SUPFAM" id="SSF56801">
    <property type="entry name" value="Acetyl-CoA synthetase-like"/>
    <property type="match status" value="1"/>
</dbReference>
<evidence type="ECO:0000256" key="3">
    <source>
        <dbReference type="PROSITE-ProRule" id="PRU00354"/>
    </source>
</evidence>
<protein>
    <recommendedName>
        <fullName evidence="5">PABS domain-containing protein</fullName>
    </recommendedName>
</protein>
<dbReference type="SUPFAM" id="SSF47336">
    <property type="entry name" value="ACP-like"/>
    <property type="match status" value="1"/>
</dbReference>
<comment type="caution">
    <text evidence="6">The sequence shown here is derived from an EMBL/GenBank/DDBJ whole genome shotgun (WGS) entry which is preliminary data.</text>
</comment>
<dbReference type="OrthoDB" id="10061270at2759"/>
<evidence type="ECO:0000259" key="5">
    <source>
        <dbReference type="PROSITE" id="PS51006"/>
    </source>
</evidence>
<dbReference type="Pfam" id="PF01564">
    <property type="entry name" value="Spermine_synth"/>
    <property type="match status" value="1"/>
</dbReference>
<feature type="transmembrane region" description="Helical" evidence="4">
    <location>
        <begin position="671"/>
        <end position="690"/>
    </location>
</feature>
<dbReference type="SUPFAM" id="SSF51161">
    <property type="entry name" value="Trimeric LpxA-like enzymes"/>
    <property type="match status" value="2"/>
</dbReference>
<dbReference type="Gene3D" id="2.160.10.10">
    <property type="entry name" value="Hexapeptide repeat proteins"/>
    <property type="match status" value="2"/>
</dbReference>
<dbReference type="InterPro" id="IPR042099">
    <property type="entry name" value="ANL_N_sf"/>
</dbReference>
<dbReference type="GO" id="GO:0031177">
    <property type="term" value="F:phosphopantetheine binding"/>
    <property type="evidence" value="ECO:0007669"/>
    <property type="project" value="TreeGrafter"/>
</dbReference>
<dbReference type="Gene3D" id="3.40.50.150">
    <property type="entry name" value="Vaccinia Virus protein VP39"/>
    <property type="match status" value="1"/>
</dbReference>
<dbReference type="Gene3D" id="3.30.300.30">
    <property type="match status" value="1"/>
</dbReference>
<feature type="active site" description="Proton acceptor" evidence="3">
    <location>
        <position position="1321"/>
    </location>
</feature>
<evidence type="ECO:0000256" key="4">
    <source>
        <dbReference type="SAM" id="Phobius"/>
    </source>
</evidence>
<dbReference type="PROSITE" id="PS00455">
    <property type="entry name" value="AMP_BINDING"/>
    <property type="match status" value="1"/>
</dbReference>